<keyword evidence="2" id="KW-0805">Transcription regulation</keyword>
<dbReference type="OrthoDB" id="7781876at2"/>
<feature type="domain" description="HTH lysR-type" evidence="5">
    <location>
        <begin position="84"/>
        <end position="141"/>
    </location>
</feature>
<sequence length="377" mass="39950">MDTATLIAVDMVLRERSVRGAARLLGRPVSSVAASIARLEGEISVGLVERAGSGLVTSLEAVRLAPEIAAAAALARQIAPDKSIKLDALERYAQVVALGSIRRAARAMGLGQPQLTRQIAQLEATLGTSLLIRGSAGTIVTPEGAVMAGRANALLAAWARISRAAEERFRKSAATARLGSVMPLGYESEIARWLASLVARWLNERPRAPLFVSSTTAEDLLRGLKSGLFDAAFLDTDALPPDLDGKVVATTPLAVIGAPELDGDIAGALLSAPLAVPSPRSGLRQRINRILDDYLSPVQRGTLQLIEVDSIPVIVNLVLNHGFVSVLPLGSVTRIRAELPHWSLPAAYDLSFWLSWSRGNPAIAQMILATIDQSRAP</sequence>
<gene>
    <name evidence="7" type="ORF">SAMN02745223_00318</name>
    <name evidence="6" type="ORF">VW29_01575</name>
</gene>
<dbReference type="PRINTS" id="PR00039">
    <property type="entry name" value="HTHLYSR"/>
</dbReference>
<dbReference type="InterPro" id="IPR005119">
    <property type="entry name" value="LysR_subst-bd"/>
</dbReference>
<evidence type="ECO:0000313" key="6">
    <source>
        <dbReference type="EMBL" id="KKB86555.1"/>
    </source>
</evidence>
<dbReference type="Gene3D" id="3.40.190.290">
    <property type="match status" value="1"/>
</dbReference>
<feature type="domain" description="HTH lysR-type" evidence="5">
    <location>
        <begin position="1"/>
        <end position="58"/>
    </location>
</feature>
<dbReference type="RefSeq" id="WP_046133631.1">
    <property type="nucleotide sequence ID" value="NZ_FQVC01000001.1"/>
</dbReference>
<reference evidence="6 8" key="1">
    <citation type="submission" date="2015-03" db="EMBL/GenBank/DDBJ databases">
        <authorList>
            <person name="Hassan Y.I."/>
            <person name="Lepp D."/>
            <person name="Zhou T."/>
        </authorList>
    </citation>
    <scope>NUCLEOTIDE SEQUENCE [LARGE SCALE GENOMIC DNA]</scope>
    <source>
        <strain evidence="6 8">DSM 17137</strain>
    </source>
</reference>
<evidence type="ECO:0000259" key="5">
    <source>
        <dbReference type="PROSITE" id="PS50931"/>
    </source>
</evidence>
<proteinExistence type="inferred from homology"/>
<dbReference type="EMBL" id="FQVC01000001">
    <property type="protein sequence ID" value="SHE41456.1"/>
    <property type="molecule type" value="Genomic_DNA"/>
</dbReference>
<dbReference type="PATRIC" id="fig|1121477.3.peg.1358"/>
<dbReference type="Gene3D" id="1.10.10.10">
    <property type="entry name" value="Winged helix-like DNA-binding domain superfamily/Winged helix DNA-binding domain"/>
    <property type="match status" value="2"/>
</dbReference>
<dbReference type="PROSITE" id="PS50931">
    <property type="entry name" value="HTH_LYSR"/>
    <property type="match status" value="2"/>
</dbReference>
<keyword evidence="3 7" id="KW-0238">DNA-binding</keyword>
<dbReference type="PANTHER" id="PTHR30126">
    <property type="entry name" value="HTH-TYPE TRANSCRIPTIONAL REGULATOR"/>
    <property type="match status" value="1"/>
</dbReference>
<dbReference type="PANTHER" id="PTHR30126:SF40">
    <property type="entry name" value="HTH-TYPE TRANSCRIPTIONAL REGULATOR GLTR"/>
    <property type="match status" value="1"/>
</dbReference>
<dbReference type="GO" id="GO:0003700">
    <property type="term" value="F:DNA-binding transcription factor activity"/>
    <property type="evidence" value="ECO:0007669"/>
    <property type="project" value="InterPro"/>
</dbReference>
<evidence type="ECO:0000313" key="7">
    <source>
        <dbReference type="EMBL" id="SHE41456.1"/>
    </source>
</evidence>
<dbReference type="STRING" id="1121477.SAMN02745223_00318"/>
<dbReference type="InterPro" id="IPR036388">
    <property type="entry name" value="WH-like_DNA-bd_sf"/>
</dbReference>
<evidence type="ECO:0000256" key="2">
    <source>
        <dbReference type="ARBA" id="ARBA00023015"/>
    </source>
</evidence>
<dbReference type="Pfam" id="PF00126">
    <property type="entry name" value="HTH_1"/>
    <property type="match status" value="2"/>
</dbReference>
<keyword evidence="8" id="KW-1185">Reference proteome</keyword>
<dbReference type="InterPro" id="IPR000847">
    <property type="entry name" value="LysR_HTH_N"/>
</dbReference>
<dbReference type="CDD" id="cd05466">
    <property type="entry name" value="PBP2_LTTR_substrate"/>
    <property type="match status" value="1"/>
</dbReference>
<dbReference type="Pfam" id="PF03466">
    <property type="entry name" value="LysR_substrate"/>
    <property type="match status" value="1"/>
</dbReference>
<name>A0A0F5LW27_9HYPH</name>
<dbReference type="SUPFAM" id="SSF53850">
    <property type="entry name" value="Periplasmic binding protein-like II"/>
    <property type="match status" value="1"/>
</dbReference>
<dbReference type="Proteomes" id="UP000184533">
    <property type="component" value="Unassembled WGS sequence"/>
</dbReference>
<dbReference type="EMBL" id="LAJF01000026">
    <property type="protein sequence ID" value="KKB86555.1"/>
    <property type="molecule type" value="Genomic_DNA"/>
</dbReference>
<evidence type="ECO:0000313" key="9">
    <source>
        <dbReference type="Proteomes" id="UP000184533"/>
    </source>
</evidence>
<dbReference type="AlphaFoldDB" id="A0A0F5LW27"/>
<dbReference type="Proteomes" id="UP000033608">
    <property type="component" value="Unassembled WGS sequence"/>
</dbReference>
<comment type="similarity">
    <text evidence="1">Belongs to the LysR transcriptional regulatory family.</text>
</comment>
<reference evidence="7 9" key="2">
    <citation type="submission" date="2016-11" db="EMBL/GenBank/DDBJ databases">
        <authorList>
            <person name="Jaros S."/>
            <person name="Januszkiewicz K."/>
            <person name="Wedrychowicz H."/>
        </authorList>
    </citation>
    <scope>NUCLEOTIDE SEQUENCE [LARGE SCALE GENOMIC DNA]</scope>
    <source>
        <strain evidence="7 9">DSM 17137</strain>
    </source>
</reference>
<evidence type="ECO:0000313" key="8">
    <source>
        <dbReference type="Proteomes" id="UP000033608"/>
    </source>
</evidence>
<protein>
    <submittedName>
        <fullName evidence="7">DNA-binding transcriptional regulator, LysR family</fullName>
    </submittedName>
</protein>
<organism evidence="6 8">
    <name type="scientific">Devosia limi DSM 17137</name>
    <dbReference type="NCBI Taxonomy" id="1121477"/>
    <lineage>
        <taxon>Bacteria</taxon>
        <taxon>Pseudomonadati</taxon>
        <taxon>Pseudomonadota</taxon>
        <taxon>Alphaproteobacteria</taxon>
        <taxon>Hyphomicrobiales</taxon>
        <taxon>Devosiaceae</taxon>
        <taxon>Devosia</taxon>
    </lineage>
</organism>
<evidence type="ECO:0000256" key="4">
    <source>
        <dbReference type="ARBA" id="ARBA00023163"/>
    </source>
</evidence>
<evidence type="ECO:0000256" key="1">
    <source>
        <dbReference type="ARBA" id="ARBA00009437"/>
    </source>
</evidence>
<evidence type="ECO:0000256" key="3">
    <source>
        <dbReference type="ARBA" id="ARBA00023125"/>
    </source>
</evidence>
<keyword evidence="4" id="KW-0804">Transcription</keyword>
<dbReference type="SUPFAM" id="SSF46785">
    <property type="entry name" value="Winged helix' DNA-binding domain"/>
    <property type="match status" value="2"/>
</dbReference>
<dbReference type="GO" id="GO:0000976">
    <property type="term" value="F:transcription cis-regulatory region binding"/>
    <property type="evidence" value="ECO:0007669"/>
    <property type="project" value="TreeGrafter"/>
</dbReference>
<accession>A0A0F5LW27</accession>
<dbReference type="InterPro" id="IPR036390">
    <property type="entry name" value="WH_DNA-bd_sf"/>
</dbReference>